<dbReference type="KEGG" id="pum:HGP31_09255"/>
<protein>
    <submittedName>
        <fullName evidence="2">Uncharacterized protein</fullName>
    </submittedName>
</protein>
<dbReference type="RefSeq" id="WP_020800666.1">
    <property type="nucleotide sequence ID" value="NZ_CP044409.1"/>
</dbReference>
<sequence length="67" mass="7181">MSDQEHIVDDCRGPVLPEPAKEVIVPAVERLITECEIPEEPEPEETAPRRANFSGSGLDGLGGGNIL</sequence>
<accession>A0AAE6ZSQ5</accession>
<feature type="compositionally biased region" description="Gly residues" evidence="1">
    <location>
        <begin position="57"/>
        <end position="67"/>
    </location>
</feature>
<feature type="region of interest" description="Disordered" evidence="1">
    <location>
        <begin position="37"/>
        <end position="67"/>
    </location>
</feature>
<evidence type="ECO:0000313" key="2">
    <source>
        <dbReference type="EMBL" id="QJC78487.1"/>
    </source>
</evidence>
<dbReference type="AlphaFoldDB" id="A0AAE6ZSQ5"/>
<gene>
    <name evidence="2" type="ORF">HGP31_09255</name>
</gene>
<reference evidence="2 3" key="1">
    <citation type="submission" date="2020-04" db="EMBL/GenBank/DDBJ databases">
        <authorList>
            <person name="Yao Y."/>
            <person name="He Z."/>
        </authorList>
    </citation>
    <scope>NUCLEOTIDE SEQUENCE [LARGE SCALE GENOMIC DNA]</scope>
    <source>
        <strain evidence="2 3">CY-1</strain>
    </source>
</reference>
<dbReference type="GeneID" id="72193761"/>
<organism evidence="2 3">
    <name type="scientific">Pseudomonas umsongensis</name>
    <dbReference type="NCBI Taxonomy" id="198618"/>
    <lineage>
        <taxon>Bacteria</taxon>
        <taxon>Pseudomonadati</taxon>
        <taxon>Pseudomonadota</taxon>
        <taxon>Gammaproteobacteria</taxon>
        <taxon>Pseudomonadales</taxon>
        <taxon>Pseudomonadaceae</taxon>
        <taxon>Pseudomonas</taxon>
    </lineage>
</organism>
<dbReference type="Proteomes" id="UP000501367">
    <property type="component" value="Chromosome"/>
</dbReference>
<name>A0AAE6ZSQ5_9PSED</name>
<dbReference type="EMBL" id="CP051487">
    <property type="protein sequence ID" value="QJC78487.1"/>
    <property type="molecule type" value="Genomic_DNA"/>
</dbReference>
<proteinExistence type="predicted"/>
<evidence type="ECO:0000313" key="3">
    <source>
        <dbReference type="Proteomes" id="UP000501367"/>
    </source>
</evidence>
<evidence type="ECO:0000256" key="1">
    <source>
        <dbReference type="SAM" id="MobiDB-lite"/>
    </source>
</evidence>